<dbReference type="PANTHER" id="PTHR43581:SF2">
    <property type="entry name" value="EXCINUCLEASE ATPASE SUBUNIT"/>
    <property type="match status" value="1"/>
</dbReference>
<dbReference type="AlphaFoldDB" id="A0A975B4L3"/>
<dbReference type="InterPro" id="IPR003959">
    <property type="entry name" value="ATPase_AAA_core"/>
</dbReference>
<dbReference type="EMBL" id="CP061799">
    <property type="protein sequence ID" value="QTA78698.1"/>
    <property type="molecule type" value="Genomic_DNA"/>
</dbReference>
<name>A0A975B4L3_9BACT</name>
<evidence type="ECO:0000313" key="2">
    <source>
        <dbReference type="EMBL" id="QTA78698.1"/>
    </source>
</evidence>
<accession>A0A975B4L3</accession>
<dbReference type="KEGG" id="dli:dnl_09280"/>
<evidence type="ECO:0000259" key="1">
    <source>
        <dbReference type="Pfam" id="PF13304"/>
    </source>
</evidence>
<dbReference type="GO" id="GO:0005524">
    <property type="term" value="F:ATP binding"/>
    <property type="evidence" value="ECO:0007669"/>
    <property type="project" value="InterPro"/>
</dbReference>
<dbReference type="Proteomes" id="UP000663720">
    <property type="component" value="Chromosome"/>
</dbReference>
<dbReference type="Gene3D" id="3.40.50.300">
    <property type="entry name" value="P-loop containing nucleotide triphosphate hydrolases"/>
    <property type="match status" value="2"/>
</dbReference>
<evidence type="ECO:0000313" key="3">
    <source>
        <dbReference type="Proteomes" id="UP000663720"/>
    </source>
</evidence>
<proteinExistence type="predicted"/>
<keyword evidence="3" id="KW-1185">Reference proteome</keyword>
<dbReference type="InterPro" id="IPR027417">
    <property type="entry name" value="P-loop_NTPase"/>
</dbReference>
<dbReference type="InterPro" id="IPR051396">
    <property type="entry name" value="Bact_Antivir_Def_Nuclease"/>
</dbReference>
<dbReference type="PANTHER" id="PTHR43581">
    <property type="entry name" value="ATP/GTP PHOSPHATASE"/>
    <property type="match status" value="1"/>
</dbReference>
<dbReference type="Pfam" id="PF13304">
    <property type="entry name" value="AAA_21"/>
    <property type="match status" value="1"/>
</dbReference>
<reference evidence="2" key="1">
    <citation type="journal article" date="2021" name="Microb. Physiol.">
        <title>Proteogenomic Insights into the Physiology of Marine, Sulfate-Reducing, Filamentous Desulfonema limicola and Desulfonema magnum.</title>
        <authorList>
            <person name="Schnaars V."/>
            <person name="Wohlbrand L."/>
            <person name="Scheve S."/>
            <person name="Hinrichs C."/>
            <person name="Reinhardt R."/>
            <person name="Rabus R."/>
        </authorList>
    </citation>
    <scope>NUCLEOTIDE SEQUENCE</scope>
    <source>
        <strain evidence="2">5ac10</strain>
    </source>
</reference>
<protein>
    <submittedName>
        <fullName evidence="2">AAA family ATPase domain-containing protein</fullName>
    </submittedName>
</protein>
<gene>
    <name evidence="2" type="ORF">dnl_09280</name>
</gene>
<organism evidence="2 3">
    <name type="scientific">Desulfonema limicola</name>
    <dbReference type="NCBI Taxonomy" id="45656"/>
    <lineage>
        <taxon>Bacteria</taxon>
        <taxon>Pseudomonadati</taxon>
        <taxon>Thermodesulfobacteriota</taxon>
        <taxon>Desulfobacteria</taxon>
        <taxon>Desulfobacterales</taxon>
        <taxon>Desulfococcaceae</taxon>
        <taxon>Desulfonema</taxon>
    </lineage>
</organism>
<dbReference type="SUPFAM" id="SSF52540">
    <property type="entry name" value="P-loop containing nucleoside triphosphate hydrolases"/>
    <property type="match status" value="1"/>
</dbReference>
<dbReference type="GO" id="GO:0016887">
    <property type="term" value="F:ATP hydrolysis activity"/>
    <property type="evidence" value="ECO:0007669"/>
    <property type="project" value="InterPro"/>
</dbReference>
<feature type="domain" description="ATPase AAA-type core" evidence="1">
    <location>
        <begin position="24"/>
        <end position="321"/>
    </location>
</feature>
<sequence>MIKNIRLTNAGPAPGVNMDFAPRLNLLTGDNGLGKTFVLDTIWWILTRTWAEQPILPGRESSFPPKIQSELSDASGKQRQFSSAFDFQSQSWSDQKDRFHPDSLVIYARANGGISVFDPLRNRESKAGAILNQIEDMESFLETPLRKRADAFHFNRKQIWNGLSMGERVLCNGLILDWVIWQYQKEEIFHSFKQVLKLLSPGKGETICPDKPMRVSVEDARDIPAVKLSYGQVPITHISAGMRRILSIAYIMVWAWTEHREAARLMNRKPAKEFLLLLDEAEAHLHPQWQRTLLPALFKVIETVEPGLETQMIVSTHAPLIPASVETEFCEDTDRLFSFNLIDGKVSVKQIPWAKQGDVVNWLVSDAFRLHQGRSAEAEKAIEAAEAFMLGKTDELPDKLKIKEAIHKELQRVLPGHDQFWPRWIVETKGGKS</sequence>